<dbReference type="EC" id="2.5.1.15" evidence="5"/>
<evidence type="ECO:0000256" key="8">
    <source>
        <dbReference type="ARBA" id="ARBA00022723"/>
    </source>
</evidence>
<proteinExistence type="inferred from homology"/>
<dbReference type="Gene3D" id="3.20.20.20">
    <property type="entry name" value="Dihydropteroate synthase-like"/>
    <property type="match status" value="1"/>
</dbReference>
<evidence type="ECO:0000259" key="12">
    <source>
        <dbReference type="PROSITE" id="PS50972"/>
    </source>
</evidence>
<dbReference type="Pfam" id="PF00809">
    <property type="entry name" value="Pterin_bind"/>
    <property type="match status" value="1"/>
</dbReference>
<organism evidence="13">
    <name type="scientific">candidate division WOR-3 bacterium</name>
    <dbReference type="NCBI Taxonomy" id="2052148"/>
    <lineage>
        <taxon>Bacteria</taxon>
        <taxon>Bacteria division WOR-3</taxon>
    </lineage>
</organism>
<dbReference type="NCBIfam" id="TIGR01496">
    <property type="entry name" value="DHPS"/>
    <property type="match status" value="1"/>
</dbReference>
<reference evidence="13" key="1">
    <citation type="journal article" date="2020" name="mSystems">
        <title>Genome- and Community-Level Interaction Insights into Carbon Utilization and Element Cycling Functions of Hydrothermarchaeota in Hydrothermal Sediment.</title>
        <authorList>
            <person name="Zhou Z."/>
            <person name="Liu Y."/>
            <person name="Xu W."/>
            <person name="Pan J."/>
            <person name="Luo Z.H."/>
            <person name="Li M."/>
        </authorList>
    </citation>
    <scope>NUCLEOTIDE SEQUENCE [LARGE SCALE GENOMIC DNA]</scope>
    <source>
        <strain evidence="13">SpSt-780</strain>
    </source>
</reference>
<accession>A0A7C4UBN4</accession>
<dbReference type="GO" id="GO:0046656">
    <property type="term" value="P:folic acid biosynthetic process"/>
    <property type="evidence" value="ECO:0007669"/>
    <property type="project" value="UniProtKB-KW"/>
</dbReference>
<comment type="catalytic activity">
    <reaction evidence="1">
        <text>(7,8-dihydropterin-6-yl)methyl diphosphate + 4-aminobenzoate = 7,8-dihydropteroate + diphosphate</text>
        <dbReference type="Rhea" id="RHEA:19949"/>
        <dbReference type="ChEBI" id="CHEBI:17836"/>
        <dbReference type="ChEBI" id="CHEBI:17839"/>
        <dbReference type="ChEBI" id="CHEBI:33019"/>
        <dbReference type="ChEBI" id="CHEBI:72950"/>
        <dbReference type="EC" id="2.5.1.15"/>
    </reaction>
</comment>
<evidence type="ECO:0000256" key="4">
    <source>
        <dbReference type="ARBA" id="ARBA00009503"/>
    </source>
</evidence>
<evidence type="ECO:0000256" key="11">
    <source>
        <dbReference type="ARBA" id="ARBA00030193"/>
    </source>
</evidence>
<evidence type="ECO:0000256" key="7">
    <source>
        <dbReference type="ARBA" id="ARBA00022679"/>
    </source>
</evidence>
<dbReference type="InterPro" id="IPR006390">
    <property type="entry name" value="DHP_synth_dom"/>
</dbReference>
<evidence type="ECO:0000256" key="2">
    <source>
        <dbReference type="ARBA" id="ARBA00001946"/>
    </source>
</evidence>
<dbReference type="PANTHER" id="PTHR20941:SF1">
    <property type="entry name" value="FOLIC ACID SYNTHESIS PROTEIN FOL1"/>
    <property type="match status" value="1"/>
</dbReference>
<dbReference type="PROSITE" id="PS00793">
    <property type="entry name" value="DHPS_2"/>
    <property type="match status" value="1"/>
</dbReference>
<dbReference type="GO" id="GO:0004156">
    <property type="term" value="F:dihydropteroate synthase activity"/>
    <property type="evidence" value="ECO:0007669"/>
    <property type="project" value="UniProtKB-EC"/>
</dbReference>
<dbReference type="GO" id="GO:0005829">
    <property type="term" value="C:cytosol"/>
    <property type="evidence" value="ECO:0007669"/>
    <property type="project" value="TreeGrafter"/>
</dbReference>
<comment type="similarity">
    <text evidence="4">Belongs to the DHPS family.</text>
</comment>
<dbReference type="InterPro" id="IPR011005">
    <property type="entry name" value="Dihydropteroate_synth-like_sf"/>
</dbReference>
<dbReference type="PANTHER" id="PTHR20941">
    <property type="entry name" value="FOLATE SYNTHESIS PROTEINS"/>
    <property type="match status" value="1"/>
</dbReference>
<dbReference type="FunFam" id="3.20.20.20:FF:000006">
    <property type="entry name" value="Dihydropteroate synthase"/>
    <property type="match status" value="1"/>
</dbReference>
<dbReference type="PROSITE" id="PS00792">
    <property type="entry name" value="DHPS_1"/>
    <property type="match status" value="1"/>
</dbReference>
<name>A0A7C4UBN4_UNCW3</name>
<comment type="caution">
    <text evidence="13">The sequence shown here is derived from an EMBL/GenBank/DDBJ whole genome shotgun (WGS) entry which is preliminary data.</text>
</comment>
<evidence type="ECO:0000256" key="1">
    <source>
        <dbReference type="ARBA" id="ARBA00000012"/>
    </source>
</evidence>
<evidence type="ECO:0000256" key="6">
    <source>
        <dbReference type="ARBA" id="ARBA00016919"/>
    </source>
</evidence>
<keyword evidence="8" id="KW-0479">Metal-binding</keyword>
<evidence type="ECO:0000256" key="3">
    <source>
        <dbReference type="ARBA" id="ARBA00004763"/>
    </source>
</evidence>
<comment type="pathway">
    <text evidence="3">Cofactor biosynthesis; tetrahydrofolate biosynthesis; 7,8-dihydrofolate from 2-amino-4-hydroxy-6-hydroxymethyl-7,8-dihydropteridine diphosphate and 4-aminobenzoate: step 1/2.</text>
</comment>
<dbReference type="InterPro" id="IPR000489">
    <property type="entry name" value="Pterin-binding_dom"/>
</dbReference>
<evidence type="ECO:0000256" key="9">
    <source>
        <dbReference type="ARBA" id="ARBA00022842"/>
    </source>
</evidence>
<feature type="domain" description="Pterin-binding" evidence="12">
    <location>
        <begin position="122"/>
        <end position="374"/>
    </location>
</feature>
<evidence type="ECO:0000313" key="13">
    <source>
        <dbReference type="EMBL" id="HGW91234.1"/>
    </source>
</evidence>
<evidence type="ECO:0000256" key="5">
    <source>
        <dbReference type="ARBA" id="ARBA00012458"/>
    </source>
</evidence>
<dbReference type="PROSITE" id="PS50972">
    <property type="entry name" value="PTERIN_BINDING"/>
    <property type="match status" value="1"/>
</dbReference>
<dbReference type="SUPFAM" id="SSF51717">
    <property type="entry name" value="Dihydropteroate synthetase-like"/>
    <property type="match status" value="1"/>
</dbReference>
<gene>
    <name evidence="13" type="primary">folP</name>
    <name evidence="13" type="ORF">ENV67_01665</name>
</gene>
<dbReference type="AlphaFoldDB" id="A0A7C4UBN4"/>
<evidence type="ECO:0000256" key="10">
    <source>
        <dbReference type="ARBA" id="ARBA00022909"/>
    </source>
</evidence>
<keyword evidence="7 13" id="KW-0808">Transferase</keyword>
<keyword evidence="9" id="KW-0460">Magnesium</keyword>
<dbReference type="InterPro" id="IPR045031">
    <property type="entry name" value="DHP_synth-like"/>
</dbReference>
<dbReference type="EMBL" id="DTHG01000019">
    <property type="protein sequence ID" value="HGW91234.1"/>
    <property type="molecule type" value="Genomic_DNA"/>
</dbReference>
<sequence>MVRIKRFYRNEDIIRELERIGTDKIIMEHISSKMRFYTFLIEGVSPAIGNIIKQSALSRGTDAGINRLVIKGEPSSSDILIGGTKKEFQYIYEMMKEQPFKIRNIFKEIMETIDFVEKKRRTKIMGILNVTPDSFYDGGRYNDLKAAIDRGIKMKEEGADIIDVGGESSRPGSEPVDEETEKSRVFPVIEALSKEGITISIDTYKSGVAEGAIKRGAKIVNDISGLRFDKNMIDVVKNNDVDVVIMHMKGTPKNMQENPYYEDTMKEIIDFLKERIEFAEGSGVNPQRIIIDPGIGFGKRVIDNIKIMKNIFEFNSLRKPILIGASRKSFIGKLTGADVNERLPGSLLSVFLSIDAGVEYVRVHDVKETKQVIELYYRIMEEDDTIHNN</sequence>
<comment type="cofactor">
    <cofactor evidence="2">
        <name>Mg(2+)</name>
        <dbReference type="ChEBI" id="CHEBI:18420"/>
    </cofactor>
</comment>
<dbReference type="CDD" id="cd00739">
    <property type="entry name" value="DHPS"/>
    <property type="match status" value="1"/>
</dbReference>
<keyword evidence="10" id="KW-0289">Folate biosynthesis</keyword>
<dbReference type="GO" id="GO:0046654">
    <property type="term" value="P:tetrahydrofolate biosynthetic process"/>
    <property type="evidence" value="ECO:0007669"/>
    <property type="project" value="TreeGrafter"/>
</dbReference>
<protein>
    <recommendedName>
        <fullName evidence="6">Dihydropteroate synthase</fullName>
        <ecNumber evidence="5">2.5.1.15</ecNumber>
    </recommendedName>
    <alternativeName>
        <fullName evidence="11">Dihydropteroate pyrophosphorylase</fullName>
    </alternativeName>
</protein>
<dbReference type="GO" id="GO:0046872">
    <property type="term" value="F:metal ion binding"/>
    <property type="evidence" value="ECO:0007669"/>
    <property type="project" value="UniProtKB-KW"/>
</dbReference>